<evidence type="ECO:0000313" key="3">
    <source>
        <dbReference type="EMBL" id="VFT80836.1"/>
    </source>
</evidence>
<keyword evidence="4" id="KW-1185">Reference proteome</keyword>
<proteinExistence type="predicted"/>
<organism evidence="3 4">
    <name type="scientific">Aphanomyces stellatus</name>
    <dbReference type="NCBI Taxonomy" id="120398"/>
    <lineage>
        <taxon>Eukaryota</taxon>
        <taxon>Sar</taxon>
        <taxon>Stramenopiles</taxon>
        <taxon>Oomycota</taxon>
        <taxon>Saprolegniomycetes</taxon>
        <taxon>Saprolegniales</taxon>
        <taxon>Verrucalvaceae</taxon>
        <taxon>Aphanomyces</taxon>
    </lineage>
</organism>
<feature type="transmembrane region" description="Helical" evidence="1">
    <location>
        <begin position="74"/>
        <end position="98"/>
    </location>
</feature>
<dbReference type="EMBL" id="CAADRA010000711">
    <property type="protein sequence ID" value="VFT80836.1"/>
    <property type="molecule type" value="Genomic_DNA"/>
</dbReference>
<keyword evidence="1" id="KW-0812">Transmembrane</keyword>
<reference evidence="3 4" key="1">
    <citation type="submission" date="2019-03" db="EMBL/GenBank/DDBJ databases">
        <authorList>
            <person name="Gaulin E."/>
            <person name="Dumas B."/>
        </authorList>
    </citation>
    <scope>NUCLEOTIDE SEQUENCE [LARGE SCALE GENOMIC DNA]</scope>
    <source>
        <strain evidence="3">CBS 568.67</strain>
    </source>
</reference>
<keyword evidence="1" id="KW-1133">Transmembrane helix</keyword>
<evidence type="ECO:0000313" key="2">
    <source>
        <dbReference type="EMBL" id="KAF0714794.1"/>
    </source>
</evidence>
<dbReference type="EMBL" id="VJMH01000711">
    <property type="protein sequence ID" value="KAF0714794.1"/>
    <property type="molecule type" value="Genomic_DNA"/>
</dbReference>
<gene>
    <name evidence="3" type="primary">Aste57867_3681</name>
    <name evidence="2" type="ORF">As57867_003670</name>
    <name evidence="3" type="ORF">ASTE57867_3681</name>
</gene>
<keyword evidence="1" id="KW-0472">Membrane</keyword>
<name>A0A485KFW7_9STRA</name>
<evidence type="ECO:0000256" key="1">
    <source>
        <dbReference type="SAM" id="Phobius"/>
    </source>
</evidence>
<evidence type="ECO:0000313" key="4">
    <source>
        <dbReference type="Proteomes" id="UP000332933"/>
    </source>
</evidence>
<feature type="transmembrane region" description="Helical" evidence="1">
    <location>
        <begin position="110"/>
        <end position="133"/>
    </location>
</feature>
<feature type="transmembrane region" description="Helical" evidence="1">
    <location>
        <begin position="166"/>
        <end position="183"/>
    </location>
</feature>
<dbReference type="Proteomes" id="UP000332933">
    <property type="component" value="Unassembled WGS sequence"/>
</dbReference>
<dbReference type="AlphaFoldDB" id="A0A485KFW7"/>
<protein>
    <submittedName>
        <fullName evidence="3">Aste57867_3681 protein</fullName>
    </submittedName>
</protein>
<reference evidence="2" key="2">
    <citation type="submission" date="2019-06" db="EMBL/GenBank/DDBJ databases">
        <title>Genomics analysis of Aphanomyces spp. identifies a new class of oomycete effector associated with host adaptation.</title>
        <authorList>
            <person name="Gaulin E."/>
        </authorList>
    </citation>
    <scope>NUCLEOTIDE SEQUENCE</scope>
    <source>
        <strain evidence="2">CBS 578.67</strain>
    </source>
</reference>
<sequence length="189" mass="21202">MLTGVCPIVISRRRWRDRPPTHTIQNIFNMGYREPTASFHHATDCHRHPSMDTPPPPCSHRPFVRPSPLRPMRFLCMSSCSLVFLPLLFLGRVILMTFSGLLGLKVLWHIASWLTFHGIAATVGYAVLILLGLSKLGLMQVDWTKLEALAAPPNTHAGQLRRARRLMKVGMVVAAFFLLKTMFCCGRGG</sequence>
<accession>A0A485KFW7</accession>